<dbReference type="Pfam" id="PF14428">
    <property type="entry name" value="DddA-like"/>
    <property type="match status" value="1"/>
</dbReference>
<proteinExistence type="predicted"/>
<dbReference type="Proteomes" id="UP001500653">
    <property type="component" value="Unassembled WGS sequence"/>
</dbReference>
<gene>
    <name evidence="2" type="ORF">GCM10009676_18390</name>
</gene>
<reference evidence="2 3" key="1">
    <citation type="journal article" date="2019" name="Int. J. Syst. Evol. Microbiol.">
        <title>The Global Catalogue of Microorganisms (GCM) 10K type strain sequencing project: providing services to taxonomists for standard genome sequencing and annotation.</title>
        <authorList>
            <consortium name="The Broad Institute Genomics Platform"/>
            <consortium name="The Broad Institute Genome Sequencing Center for Infectious Disease"/>
            <person name="Wu L."/>
            <person name="Ma J."/>
        </authorList>
    </citation>
    <scope>NUCLEOTIDE SEQUENCE [LARGE SCALE GENOMIC DNA]</scope>
    <source>
        <strain evidence="2 3">JCM 13023</strain>
    </source>
</reference>
<name>A0ABN1W491_9PSEU</name>
<comment type="caution">
    <text evidence="2">The sequence shown here is derived from an EMBL/GenBank/DDBJ whole genome shotgun (WGS) entry which is preliminary data.</text>
</comment>
<accession>A0ABN1W491</accession>
<keyword evidence="3" id="KW-1185">Reference proteome</keyword>
<dbReference type="RefSeq" id="WP_253863426.1">
    <property type="nucleotide sequence ID" value="NZ_BAAALN010000005.1"/>
</dbReference>
<feature type="region of interest" description="Disordered" evidence="1">
    <location>
        <begin position="78"/>
        <end position="107"/>
    </location>
</feature>
<protein>
    <submittedName>
        <fullName evidence="2">SCP1.201-like deaminase</fullName>
    </submittedName>
</protein>
<sequence length="246" mass="26822">MSLHDDAERLRQLAEVVPIGQTLEVAGQLETVGHAVADILPDLELLDLIRRALAEAEAAADGLGHLQQVLQQVAGRHVGGESAQPSTTPVTASAPDPAPGIRHEGSEYSSDAAWAVADLPRRVGDNQQHTVARIKIGGTEIPGTFESNRPDAWGREARTRLTELDIDAPRYVPYHVEMRAAAMMIHSGVRNAEVVMNNVPCGYRARFTGCHQVLARFLPRDCTLTVHGTDQQGRPFRFTYRGSAQR</sequence>
<dbReference type="InterPro" id="IPR032724">
    <property type="entry name" value="SCP1.201-like"/>
</dbReference>
<evidence type="ECO:0000256" key="1">
    <source>
        <dbReference type="SAM" id="MobiDB-lite"/>
    </source>
</evidence>
<evidence type="ECO:0000313" key="3">
    <source>
        <dbReference type="Proteomes" id="UP001500653"/>
    </source>
</evidence>
<dbReference type="EMBL" id="BAAALN010000005">
    <property type="protein sequence ID" value="GAA1234889.1"/>
    <property type="molecule type" value="Genomic_DNA"/>
</dbReference>
<organism evidence="2 3">
    <name type="scientific">Prauserella halophila</name>
    <dbReference type="NCBI Taxonomy" id="185641"/>
    <lineage>
        <taxon>Bacteria</taxon>
        <taxon>Bacillati</taxon>
        <taxon>Actinomycetota</taxon>
        <taxon>Actinomycetes</taxon>
        <taxon>Pseudonocardiales</taxon>
        <taxon>Pseudonocardiaceae</taxon>
        <taxon>Prauserella</taxon>
    </lineage>
</organism>
<evidence type="ECO:0000313" key="2">
    <source>
        <dbReference type="EMBL" id="GAA1234889.1"/>
    </source>
</evidence>